<dbReference type="GO" id="GO:0005730">
    <property type="term" value="C:nucleolus"/>
    <property type="evidence" value="ECO:0007669"/>
    <property type="project" value="TreeGrafter"/>
</dbReference>
<reference evidence="3" key="1">
    <citation type="submission" date="2017-02" db="UniProtKB">
        <authorList>
            <consortium name="WormBaseParasite"/>
        </authorList>
    </citation>
    <scope>IDENTIFICATION</scope>
</reference>
<feature type="domain" description="URB1 C-terminal" evidence="1">
    <location>
        <begin position="195"/>
        <end position="388"/>
    </location>
</feature>
<protein>
    <submittedName>
        <fullName evidence="3">NopRA1 domain-containing protein</fullName>
    </submittedName>
</protein>
<proteinExistence type="predicted"/>
<evidence type="ECO:0000313" key="3">
    <source>
        <dbReference type="WBParaSite" id="PTRK_0000988400.1"/>
    </source>
</evidence>
<dbReference type="SUPFAM" id="SSF48371">
    <property type="entry name" value="ARM repeat"/>
    <property type="match status" value="1"/>
</dbReference>
<name>A0A0N4ZMW8_PARTI</name>
<sequence>MTIMSDGEDNDVINHSKFTIYKLNLANELKDPTKSIKKIWKYVNEHINDEEERKDIIEVCEGLDFIPLLLCNYDGSLSKKDKYIYDIINKLEENYNISLSKFMPFSFGEKGKGYYNNLQKLGTILHQRQTFSEALSQLDKNRMLFSIKTLSTPHELPEDAKRHIYDPRFMLRMFCTMLEPGSDLNCKSFITSYCLSYLFASTSIKDEDLRGLAYIGLQRFFIHSNQLTTDNFDTKRLVQQLIRLFKESVTVIKQRIPNIISQFFGKASIDICDSSSPVFCRLSSYIISTPYISFNQPIQFYAMLESCSPNKLNVETEWILELLSCSVVEPEDLHILERVGGLKACLSLYASDISTIPVRKYILILINNLIKHPNCTWTLINIYNIHAWILQVIIGDKTTNWETCFLSRIYYRICLNFKEYIKKEMEEENNDTKIDNEKVLFLSQSLKYVGPLILSKFEDSFKKQLITSKVGSSKTDNTTPEDLDILLKEDWSL</sequence>
<dbReference type="PANTHER" id="PTHR13500">
    <property type="entry name" value="NUCLEOLAR PRERIBOSOMAL-ASSOCIATED PROTEIN 1"/>
    <property type="match status" value="1"/>
</dbReference>
<dbReference type="InterPro" id="IPR032436">
    <property type="entry name" value="URB1_C"/>
</dbReference>
<dbReference type="InterPro" id="IPR016024">
    <property type="entry name" value="ARM-type_fold"/>
</dbReference>
<dbReference type="WBParaSite" id="PTRK_0000988400.1">
    <property type="protein sequence ID" value="PTRK_0000988400.1"/>
    <property type="gene ID" value="PTRK_0000988400"/>
</dbReference>
<dbReference type="GO" id="GO:0000463">
    <property type="term" value="P:maturation of LSU-rRNA from tricistronic rRNA transcript (SSU-rRNA, 5.8S rRNA, LSU-rRNA)"/>
    <property type="evidence" value="ECO:0007669"/>
    <property type="project" value="TreeGrafter"/>
</dbReference>
<keyword evidence="2" id="KW-1185">Reference proteome</keyword>
<dbReference type="Proteomes" id="UP000038045">
    <property type="component" value="Unplaced"/>
</dbReference>
<organism evidence="2 3">
    <name type="scientific">Parastrongyloides trichosuri</name>
    <name type="common">Possum-specific nematode worm</name>
    <dbReference type="NCBI Taxonomy" id="131310"/>
    <lineage>
        <taxon>Eukaryota</taxon>
        <taxon>Metazoa</taxon>
        <taxon>Ecdysozoa</taxon>
        <taxon>Nematoda</taxon>
        <taxon>Chromadorea</taxon>
        <taxon>Rhabditida</taxon>
        <taxon>Tylenchina</taxon>
        <taxon>Panagrolaimomorpha</taxon>
        <taxon>Strongyloidoidea</taxon>
        <taxon>Strongyloididae</taxon>
        <taxon>Parastrongyloides</taxon>
    </lineage>
</organism>
<accession>A0A0N4ZMW8</accession>
<evidence type="ECO:0000259" key="1">
    <source>
        <dbReference type="Pfam" id="PF16201"/>
    </source>
</evidence>
<dbReference type="InterPro" id="IPR039844">
    <property type="entry name" value="URB1"/>
</dbReference>
<dbReference type="PANTHER" id="PTHR13500:SF0">
    <property type="entry name" value="NUCLEOLAR PRE-RIBOSOMAL-ASSOCIATED PROTEIN 1"/>
    <property type="match status" value="1"/>
</dbReference>
<dbReference type="AlphaFoldDB" id="A0A0N4ZMW8"/>
<dbReference type="Pfam" id="PF16201">
    <property type="entry name" value="NopRA1"/>
    <property type="match status" value="1"/>
</dbReference>
<dbReference type="GO" id="GO:0000466">
    <property type="term" value="P:maturation of 5.8S rRNA from tricistronic rRNA transcript (SSU-rRNA, 5.8S rRNA, LSU-rRNA)"/>
    <property type="evidence" value="ECO:0007669"/>
    <property type="project" value="TreeGrafter"/>
</dbReference>
<evidence type="ECO:0000313" key="2">
    <source>
        <dbReference type="Proteomes" id="UP000038045"/>
    </source>
</evidence>
<dbReference type="STRING" id="131310.A0A0N4ZMW8"/>